<feature type="compositionally biased region" description="Basic and acidic residues" evidence="1">
    <location>
        <begin position="1"/>
        <end position="13"/>
    </location>
</feature>
<protein>
    <submittedName>
        <fullName evidence="2">Uncharacterized protein</fullName>
    </submittedName>
</protein>
<evidence type="ECO:0000313" key="2">
    <source>
        <dbReference type="EMBL" id="KAF0928309.1"/>
    </source>
</evidence>
<reference evidence="2 3" key="1">
    <citation type="submission" date="2019-11" db="EMBL/GenBank/DDBJ databases">
        <title>Whole genome sequence of Oryza granulata.</title>
        <authorList>
            <person name="Li W."/>
        </authorList>
    </citation>
    <scope>NUCLEOTIDE SEQUENCE [LARGE SCALE GENOMIC DNA]</scope>
    <source>
        <strain evidence="3">cv. Menghai</strain>
        <tissue evidence="2">Leaf</tissue>
    </source>
</reference>
<gene>
    <name evidence="2" type="ORF">E2562_039428</name>
</gene>
<dbReference type="Proteomes" id="UP000479710">
    <property type="component" value="Unassembled WGS sequence"/>
</dbReference>
<sequence length="72" mass="7428">MRTEGDSSTRGQKEGGGSLFCPAVRSARCPGRVLWSAGSKDGAACSESCGGRRPVDGDNSARRDELAGQVGR</sequence>
<accession>A0A6G1EUN6</accession>
<evidence type="ECO:0000313" key="3">
    <source>
        <dbReference type="Proteomes" id="UP000479710"/>
    </source>
</evidence>
<organism evidence="2 3">
    <name type="scientific">Oryza meyeriana var. granulata</name>
    <dbReference type="NCBI Taxonomy" id="110450"/>
    <lineage>
        <taxon>Eukaryota</taxon>
        <taxon>Viridiplantae</taxon>
        <taxon>Streptophyta</taxon>
        <taxon>Embryophyta</taxon>
        <taxon>Tracheophyta</taxon>
        <taxon>Spermatophyta</taxon>
        <taxon>Magnoliopsida</taxon>
        <taxon>Liliopsida</taxon>
        <taxon>Poales</taxon>
        <taxon>Poaceae</taxon>
        <taxon>BOP clade</taxon>
        <taxon>Oryzoideae</taxon>
        <taxon>Oryzeae</taxon>
        <taxon>Oryzinae</taxon>
        <taxon>Oryza</taxon>
        <taxon>Oryza meyeriana</taxon>
    </lineage>
</organism>
<feature type="region of interest" description="Disordered" evidence="1">
    <location>
        <begin position="1"/>
        <end position="20"/>
    </location>
</feature>
<comment type="caution">
    <text evidence="2">The sequence shown here is derived from an EMBL/GenBank/DDBJ whole genome shotgun (WGS) entry which is preliminary data.</text>
</comment>
<keyword evidence="3" id="KW-1185">Reference proteome</keyword>
<feature type="region of interest" description="Disordered" evidence="1">
    <location>
        <begin position="38"/>
        <end position="72"/>
    </location>
</feature>
<proteinExistence type="predicted"/>
<dbReference type="EMBL" id="SPHZ02000003">
    <property type="protein sequence ID" value="KAF0928309.1"/>
    <property type="molecule type" value="Genomic_DNA"/>
</dbReference>
<dbReference type="AlphaFoldDB" id="A0A6G1EUN6"/>
<evidence type="ECO:0000256" key="1">
    <source>
        <dbReference type="SAM" id="MobiDB-lite"/>
    </source>
</evidence>
<feature type="compositionally biased region" description="Basic and acidic residues" evidence="1">
    <location>
        <begin position="53"/>
        <end position="66"/>
    </location>
</feature>
<name>A0A6G1EUN6_9ORYZ</name>